<reference evidence="2 3" key="1">
    <citation type="submission" date="2019-03" db="EMBL/GenBank/DDBJ databases">
        <title>Single cell metagenomics reveals metabolic interactions within the superorganism composed of flagellate Streblomastix strix and complex community of Bacteroidetes bacteria on its surface.</title>
        <authorList>
            <person name="Treitli S.C."/>
            <person name="Kolisko M."/>
            <person name="Husnik F."/>
            <person name="Keeling P."/>
            <person name="Hampl V."/>
        </authorList>
    </citation>
    <scope>NUCLEOTIDE SEQUENCE [LARGE SCALE GENOMIC DNA]</scope>
    <source>
        <strain evidence="2">ST1C</strain>
    </source>
</reference>
<dbReference type="Proteomes" id="UP000324800">
    <property type="component" value="Unassembled WGS sequence"/>
</dbReference>
<dbReference type="OrthoDB" id="2274644at2759"/>
<dbReference type="PANTHER" id="PTHR12271:SF40">
    <property type="entry name" value="POLY(A) RNA POLYMERASE GLD2"/>
    <property type="match status" value="1"/>
</dbReference>
<feature type="transmembrane region" description="Helical" evidence="1">
    <location>
        <begin position="68"/>
        <end position="92"/>
    </location>
</feature>
<accession>A0A5J4WSX6</accession>
<dbReference type="GO" id="GO:0031123">
    <property type="term" value="P:RNA 3'-end processing"/>
    <property type="evidence" value="ECO:0007669"/>
    <property type="project" value="TreeGrafter"/>
</dbReference>
<sequence length="401" mass="47154">MQGFLLETTNKDKSFHLVTEQQNIYCDVTLNNILPLFNSELIRTYILCDPRVQPLILLVKHWALKRGVVGAAHGFLSMYGWVLMVIAFLQLIRVIPDLQSKEYIQKAFEWRKWLREQERDQAIYEEKRRYFLHKQESKEAKIFDENKFSDFTDIYDGILNSSLEDQTIFDDEESSDNINNKVRTKEKQESKERIGFIDQNNPTRYCRTRQIDRIRYKEHLKELNKLAIQRCSGVGYGQDDNPYLLKENIKIGIQFSLDIWNWKEAQLRQQSMVNYAERLAVRIVNQLQCINKENLSLATILGYNTEELKIIPMNKMNISELFAGFFRFYAKEIKPQSGVLRRKISQNKSQDPFISNRNVGKQVLYQNVQIVLDEISRASQILDAGGDLKKAMETKIEQQSN</sequence>
<protein>
    <recommendedName>
        <fullName evidence="4">Polynucleotide adenylyltransferase</fullName>
    </recommendedName>
</protein>
<keyword evidence="1" id="KW-0472">Membrane</keyword>
<dbReference type="Gene3D" id="1.10.1410.10">
    <property type="match status" value="2"/>
</dbReference>
<keyword evidence="1" id="KW-0812">Transmembrane</keyword>
<name>A0A5J4WSX6_9EUKA</name>
<comment type="caution">
    <text evidence="2">The sequence shown here is derived from an EMBL/GenBank/DDBJ whole genome shotgun (WGS) entry which is preliminary data.</text>
</comment>
<evidence type="ECO:0000256" key="1">
    <source>
        <dbReference type="SAM" id="Phobius"/>
    </source>
</evidence>
<proteinExistence type="predicted"/>
<organism evidence="2 3">
    <name type="scientific">Streblomastix strix</name>
    <dbReference type="NCBI Taxonomy" id="222440"/>
    <lineage>
        <taxon>Eukaryota</taxon>
        <taxon>Metamonada</taxon>
        <taxon>Preaxostyla</taxon>
        <taxon>Oxymonadida</taxon>
        <taxon>Streblomastigidae</taxon>
        <taxon>Streblomastix</taxon>
    </lineage>
</organism>
<evidence type="ECO:0008006" key="4">
    <source>
        <dbReference type="Google" id="ProtNLM"/>
    </source>
</evidence>
<dbReference type="GO" id="GO:0050265">
    <property type="term" value="F:RNA uridylyltransferase activity"/>
    <property type="evidence" value="ECO:0007669"/>
    <property type="project" value="TreeGrafter"/>
</dbReference>
<gene>
    <name evidence="2" type="ORF">EZS28_006426</name>
</gene>
<evidence type="ECO:0000313" key="2">
    <source>
        <dbReference type="EMBL" id="KAA6398048.1"/>
    </source>
</evidence>
<dbReference type="EMBL" id="SNRW01001045">
    <property type="protein sequence ID" value="KAA6398048.1"/>
    <property type="molecule type" value="Genomic_DNA"/>
</dbReference>
<dbReference type="PANTHER" id="PTHR12271">
    <property type="entry name" value="POLY A POLYMERASE CID PAP -RELATED"/>
    <property type="match status" value="1"/>
</dbReference>
<dbReference type="AlphaFoldDB" id="A0A5J4WSX6"/>
<evidence type="ECO:0000313" key="3">
    <source>
        <dbReference type="Proteomes" id="UP000324800"/>
    </source>
</evidence>
<dbReference type="SUPFAM" id="SSF81631">
    <property type="entry name" value="PAP/OAS1 substrate-binding domain"/>
    <property type="match status" value="1"/>
</dbReference>
<keyword evidence="1" id="KW-1133">Transmembrane helix</keyword>